<gene>
    <name evidence="1" type="ORF">CAEBREN_17761</name>
</gene>
<organism evidence="2">
    <name type="scientific">Caenorhabditis brenneri</name>
    <name type="common">Nematode worm</name>
    <dbReference type="NCBI Taxonomy" id="135651"/>
    <lineage>
        <taxon>Eukaryota</taxon>
        <taxon>Metazoa</taxon>
        <taxon>Ecdysozoa</taxon>
        <taxon>Nematoda</taxon>
        <taxon>Chromadorea</taxon>
        <taxon>Rhabditida</taxon>
        <taxon>Rhabditina</taxon>
        <taxon>Rhabditomorpha</taxon>
        <taxon>Rhabditoidea</taxon>
        <taxon>Rhabditidae</taxon>
        <taxon>Peloderinae</taxon>
        <taxon>Caenorhabditis</taxon>
    </lineage>
</organism>
<dbReference type="AlphaFoldDB" id="G0N359"/>
<dbReference type="Proteomes" id="UP000008068">
    <property type="component" value="Unassembled WGS sequence"/>
</dbReference>
<reference evidence="2" key="1">
    <citation type="submission" date="2011-07" db="EMBL/GenBank/DDBJ databases">
        <authorList>
            <consortium name="Caenorhabditis brenneri Sequencing and Analysis Consortium"/>
            <person name="Wilson R.K."/>
        </authorList>
    </citation>
    <scope>NUCLEOTIDE SEQUENCE [LARGE SCALE GENOMIC DNA]</scope>
    <source>
        <strain evidence="2">PB2801</strain>
    </source>
</reference>
<name>G0N359_CAEBE</name>
<protein>
    <submittedName>
        <fullName evidence="1">Uncharacterized protein</fullName>
    </submittedName>
</protein>
<dbReference type="EMBL" id="GL379833">
    <property type="protein sequence ID" value="EGT51431.1"/>
    <property type="molecule type" value="Genomic_DNA"/>
</dbReference>
<dbReference type="HOGENOM" id="CLU_2529466_0_0_1"/>
<dbReference type="InParanoid" id="G0N359"/>
<accession>G0N359</accession>
<proteinExistence type="predicted"/>
<sequence length="84" mass="9999">MKRSHHQHNIRYHKIRSLHILPTHTEHLDHQVHRSILLCPVYHDTVDTVDLWVLGVMEEWVVHKDGGGVEHLEECNETVRSNIW</sequence>
<keyword evidence="2" id="KW-1185">Reference proteome</keyword>
<evidence type="ECO:0000313" key="1">
    <source>
        <dbReference type="EMBL" id="EGT51431.1"/>
    </source>
</evidence>
<evidence type="ECO:0000313" key="2">
    <source>
        <dbReference type="Proteomes" id="UP000008068"/>
    </source>
</evidence>